<comment type="caution">
    <text evidence="2">The sequence shown here is derived from an EMBL/GenBank/DDBJ whole genome shotgun (WGS) entry which is preliminary data.</text>
</comment>
<accession>A0ABP7HZR9</accession>
<feature type="domain" description="DUF4185" evidence="1">
    <location>
        <begin position="202"/>
        <end position="336"/>
    </location>
</feature>
<gene>
    <name evidence="2" type="ORF">GCM10022242_09030</name>
</gene>
<evidence type="ECO:0000259" key="1">
    <source>
        <dbReference type="Pfam" id="PF13810"/>
    </source>
</evidence>
<evidence type="ECO:0000313" key="2">
    <source>
        <dbReference type="EMBL" id="GAA3808306.1"/>
    </source>
</evidence>
<proteinExistence type="predicted"/>
<reference evidence="3" key="1">
    <citation type="journal article" date="2019" name="Int. J. Syst. Evol. Microbiol.">
        <title>The Global Catalogue of Microorganisms (GCM) 10K type strain sequencing project: providing services to taxonomists for standard genome sequencing and annotation.</title>
        <authorList>
            <consortium name="The Broad Institute Genomics Platform"/>
            <consortium name="The Broad Institute Genome Sequencing Center for Infectious Disease"/>
            <person name="Wu L."/>
            <person name="Ma J."/>
        </authorList>
    </citation>
    <scope>NUCLEOTIDE SEQUENCE [LARGE SCALE GENOMIC DNA]</scope>
    <source>
        <strain evidence="3">JCM 16953</strain>
    </source>
</reference>
<protein>
    <recommendedName>
        <fullName evidence="1">DUF4185 domain-containing protein</fullName>
    </recommendedName>
</protein>
<keyword evidence="3" id="KW-1185">Reference proteome</keyword>
<dbReference type="Pfam" id="PF13810">
    <property type="entry name" value="DUF4185"/>
    <property type="match status" value="1"/>
</dbReference>
<dbReference type="EMBL" id="BAABAH010000002">
    <property type="protein sequence ID" value="GAA3808306.1"/>
    <property type="molecule type" value="Genomic_DNA"/>
</dbReference>
<evidence type="ECO:0000313" key="3">
    <source>
        <dbReference type="Proteomes" id="UP001501821"/>
    </source>
</evidence>
<name>A0ABP7HZR9_9ACTN</name>
<organism evidence="2 3">
    <name type="scientific">Nocardioides panacisoli</name>
    <dbReference type="NCBI Taxonomy" id="627624"/>
    <lineage>
        <taxon>Bacteria</taxon>
        <taxon>Bacillati</taxon>
        <taxon>Actinomycetota</taxon>
        <taxon>Actinomycetes</taxon>
        <taxon>Propionibacteriales</taxon>
        <taxon>Nocardioidaceae</taxon>
        <taxon>Nocardioides</taxon>
    </lineage>
</organism>
<dbReference type="Proteomes" id="UP001501821">
    <property type="component" value="Unassembled WGS sequence"/>
</dbReference>
<sequence length="376" mass="40037">MLPVGMLLVGTALLVPQDGTTGGGGDVPGATRTRCVDVSTVRSVADLNRFVTRLRGDPAFTGGDVGASVALQDDRQLFFFGDTLRDPSFAGPQFVRNSALLVSPTCVSVVLPADDGAVVPDRDDGVGYWPMSVARVERPGYDLVGVALQRVRSTGGGGVFDFEVLGPALAVFLVPRGGVPQLVAQQDLGPDRVDVAAPMWGAATAVDGGWVYVYGTARAPQQAYSGFSLRVARVRPDQLLHTDRWQYWDGAAWQSDPDAAAVLIGAQGGVSQTLSVFEQRGRWFAISKQNDVLGRDLAIWTAPGPSGPFRLAAQPVAIPSDAATGTLRYLPLAHPDLLPRPGTVVVSYSQNDTDFGDVLDDPRLYRPRFVRVALPR</sequence>
<dbReference type="InterPro" id="IPR025442">
    <property type="entry name" value="DUF4185"/>
</dbReference>